<evidence type="ECO:0000313" key="1">
    <source>
        <dbReference type="EMBL" id="SDY13617.1"/>
    </source>
</evidence>
<dbReference type="STRING" id="1528.SAMN04488579_11757"/>
<protein>
    <recommendedName>
        <fullName evidence="3">Phage transcriptional activator, RinA family</fullName>
    </recommendedName>
</protein>
<sequence>MTKKELSQLYWLNREIEQYKKRLKELEDLSTNDTTGEITGMPHGTGSSDKVGNCAAEMADLKALIELSIQKCWYELNRLNRYIEGVGDSLIRQILIYRYVNGFTWNQVAANIGGGNTADGVKKACYRFLDKN</sequence>
<dbReference type="AlphaFoldDB" id="A0A1H3HDS3"/>
<evidence type="ECO:0008006" key="3">
    <source>
        <dbReference type="Google" id="ProtNLM"/>
    </source>
</evidence>
<dbReference type="EMBL" id="FNOU01000017">
    <property type="protein sequence ID" value="SDY13617.1"/>
    <property type="molecule type" value="Genomic_DNA"/>
</dbReference>
<gene>
    <name evidence="1" type="ORF">SAMN04488579_11757</name>
</gene>
<keyword evidence="2" id="KW-1185">Reference proteome</keyword>
<evidence type="ECO:0000313" key="2">
    <source>
        <dbReference type="Proteomes" id="UP000199652"/>
    </source>
</evidence>
<dbReference type="RefSeq" id="WP_090246091.1">
    <property type="nucleotide sequence ID" value="NZ_FNOU01000017.1"/>
</dbReference>
<organism evidence="1 2">
    <name type="scientific">Eubacterium barkeri</name>
    <name type="common">Clostridium barkeri</name>
    <dbReference type="NCBI Taxonomy" id="1528"/>
    <lineage>
        <taxon>Bacteria</taxon>
        <taxon>Bacillati</taxon>
        <taxon>Bacillota</taxon>
        <taxon>Clostridia</taxon>
        <taxon>Eubacteriales</taxon>
        <taxon>Eubacteriaceae</taxon>
        <taxon>Eubacterium</taxon>
    </lineage>
</organism>
<dbReference type="OrthoDB" id="1698141at2"/>
<name>A0A1H3HDS3_EUBBA</name>
<accession>A0A1H3HDS3</accession>
<dbReference type="Proteomes" id="UP000199652">
    <property type="component" value="Unassembled WGS sequence"/>
</dbReference>
<reference evidence="2" key="1">
    <citation type="submission" date="2016-10" db="EMBL/GenBank/DDBJ databases">
        <authorList>
            <person name="Varghese N."/>
            <person name="Submissions S."/>
        </authorList>
    </citation>
    <scope>NUCLEOTIDE SEQUENCE [LARGE SCALE GENOMIC DNA]</scope>
    <source>
        <strain evidence="2">VPI 5359</strain>
    </source>
</reference>
<proteinExistence type="predicted"/>